<dbReference type="InterPro" id="IPR052171">
    <property type="entry name" value="NHEJ_LigD"/>
</dbReference>
<comment type="catalytic activity">
    <reaction evidence="20">
        <text>ATP + (deoxyribonucleotide)n-3'-hydroxyl + 5'-phospho-(deoxyribonucleotide)m = (deoxyribonucleotide)n+m + AMP + diphosphate.</text>
        <dbReference type="EC" id="6.5.1.1"/>
    </reaction>
</comment>
<feature type="domain" description="ATP-dependent DNA ligase family profile" evidence="21">
    <location>
        <begin position="115"/>
        <end position="233"/>
    </location>
</feature>
<evidence type="ECO:0000256" key="5">
    <source>
        <dbReference type="ARBA" id="ARBA00022695"/>
    </source>
</evidence>
<keyword evidence="18" id="KW-0511">Multifunctional enzyme</keyword>
<keyword evidence="17" id="KW-0464">Manganese</keyword>
<dbReference type="EC" id="6.5.1.1" evidence="2"/>
<dbReference type="SUPFAM" id="SSF56091">
    <property type="entry name" value="DNA ligase/mRNA capping enzyme, catalytic domain"/>
    <property type="match status" value="1"/>
</dbReference>
<proteinExistence type="predicted"/>
<dbReference type="InterPro" id="IPR014143">
    <property type="entry name" value="NHEJ_ligase_prk"/>
</dbReference>
<organism evidence="22 23">
    <name type="scientific">Archangium gephyra</name>
    <dbReference type="NCBI Taxonomy" id="48"/>
    <lineage>
        <taxon>Bacteria</taxon>
        <taxon>Pseudomonadati</taxon>
        <taxon>Myxococcota</taxon>
        <taxon>Myxococcia</taxon>
        <taxon>Myxococcales</taxon>
        <taxon>Cystobacterineae</taxon>
        <taxon>Archangiaceae</taxon>
        <taxon>Archangium</taxon>
    </lineage>
</organism>
<evidence type="ECO:0000313" key="23">
    <source>
        <dbReference type="Proteomes" id="UP000249061"/>
    </source>
</evidence>
<evidence type="ECO:0000259" key="21">
    <source>
        <dbReference type="PROSITE" id="PS50160"/>
    </source>
</evidence>
<dbReference type="GO" id="GO:0006310">
    <property type="term" value="P:DNA recombination"/>
    <property type="evidence" value="ECO:0007669"/>
    <property type="project" value="UniProtKB-KW"/>
</dbReference>
<dbReference type="InterPro" id="IPR014146">
    <property type="entry name" value="LigD_ligase_dom"/>
</dbReference>
<keyword evidence="11" id="KW-0269">Exonuclease</keyword>
<name>A0A2W5VK55_9BACT</name>
<gene>
    <name evidence="22" type="primary">ligD</name>
    <name evidence="22" type="ORF">DI536_19140</name>
</gene>
<evidence type="ECO:0000313" key="22">
    <source>
        <dbReference type="EMBL" id="PZR10791.1"/>
    </source>
</evidence>
<keyword evidence="6" id="KW-0540">Nuclease</keyword>
<dbReference type="Gene3D" id="2.40.50.140">
    <property type="entry name" value="Nucleic acid-binding proteins"/>
    <property type="match status" value="1"/>
</dbReference>
<evidence type="ECO:0000256" key="2">
    <source>
        <dbReference type="ARBA" id="ARBA00012727"/>
    </source>
</evidence>
<dbReference type="Gene3D" id="3.30.1490.70">
    <property type="match status" value="1"/>
</dbReference>
<evidence type="ECO:0000256" key="11">
    <source>
        <dbReference type="ARBA" id="ARBA00022839"/>
    </source>
</evidence>
<dbReference type="EMBL" id="QFQP01000016">
    <property type="protein sequence ID" value="PZR10791.1"/>
    <property type="molecule type" value="Genomic_DNA"/>
</dbReference>
<keyword evidence="16" id="KW-0234">DNA repair</keyword>
<dbReference type="CDD" id="cd07971">
    <property type="entry name" value="OBF_DNA_ligase_LigD"/>
    <property type="match status" value="1"/>
</dbReference>
<accession>A0A2W5VK55</accession>
<protein>
    <recommendedName>
        <fullName evidence="2">DNA ligase (ATP)</fullName>
        <ecNumber evidence="2">6.5.1.1</ecNumber>
    </recommendedName>
    <alternativeName>
        <fullName evidence="19">NHEJ DNA polymerase</fullName>
    </alternativeName>
</protein>
<dbReference type="NCBIfam" id="TIGR02776">
    <property type="entry name" value="NHEJ_ligase_prk"/>
    <property type="match status" value="1"/>
</dbReference>
<dbReference type="PANTHER" id="PTHR42705">
    <property type="entry name" value="BIFUNCTIONAL NON-HOMOLOGOUS END JOINING PROTEIN LIGD"/>
    <property type="match status" value="1"/>
</dbReference>
<dbReference type="InterPro" id="IPR014145">
    <property type="entry name" value="LigD_pol_dom"/>
</dbReference>
<dbReference type="PANTHER" id="PTHR42705:SF2">
    <property type="entry name" value="BIFUNCTIONAL NON-HOMOLOGOUS END JOINING PROTEIN LIGD"/>
    <property type="match status" value="1"/>
</dbReference>
<evidence type="ECO:0000256" key="18">
    <source>
        <dbReference type="ARBA" id="ARBA00023268"/>
    </source>
</evidence>
<dbReference type="InterPro" id="IPR012309">
    <property type="entry name" value="DNA_ligase_ATP-dep_C"/>
</dbReference>
<evidence type="ECO:0000256" key="7">
    <source>
        <dbReference type="ARBA" id="ARBA00022723"/>
    </source>
</evidence>
<evidence type="ECO:0000256" key="15">
    <source>
        <dbReference type="ARBA" id="ARBA00023172"/>
    </source>
</evidence>
<evidence type="ECO:0000256" key="9">
    <source>
        <dbReference type="ARBA" id="ARBA00022763"/>
    </source>
</evidence>
<evidence type="ECO:0000256" key="17">
    <source>
        <dbReference type="ARBA" id="ARBA00023211"/>
    </source>
</evidence>
<dbReference type="SUPFAM" id="SSF50249">
    <property type="entry name" value="Nucleic acid-binding proteins"/>
    <property type="match status" value="1"/>
</dbReference>
<dbReference type="AlphaFoldDB" id="A0A2W5VK55"/>
<comment type="cofactor">
    <cofactor evidence="1">
        <name>Mn(2+)</name>
        <dbReference type="ChEBI" id="CHEBI:29035"/>
    </cofactor>
</comment>
<evidence type="ECO:0000256" key="13">
    <source>
        <dbReference type="ARBA" id="ARBA00022932"/>
    </source>
</evidence>
<keyword evidence="3 22" id="KW-0436">Ligase</keyword>
<evidence type="ECO:0000256" key="19">
    <source>
        <dbReference type="ARBA" id="ARBA00029943"/>
    </source>
</evidence>
<dbReference type="Pfam" id="PF01068">
    <property type="entry name" value="DNA_ligase_A_M"/>
    <property type="match status" value="1"/>
</dbReference>
<evidence type="ECO:0000256" key="3">
    <source>
        <dbReference type="ARBA" id="ARBA00022598"/>
    </source>
</evidence>
<dbReference type="GO" id="GO:0003677">
    <property type="term" value="F:DNA binding"/>
    <property type="evidence" value="ECO:0007669"/>
    <property type="project" value="UniProtKB-KW"/>
</dbReference>
<dbReference type="NCBIfam" id="TIGR02779">
    <property type="entry name" value="NHEJ_ligase_lig"/>
    <property type="match status" value="1"/>
</dbReference>
<dbReference type="GO" id="GO:0003910">
    <property type="term" value="F:DNA ligase (ATP) activity"/>
    <property type="evidence" value="ECO:0007669"/>
    <property type="project" value="UniProtKB-EC"/>
</dbReference>
<evidence type="ECO:0000256" key="10">
    <source>
        <dbReference type="ARBA" id="ARBA00022801"/>
    </source>
</evidence>
<dbReference type="NCBIfam" id="TIGR02778">
    <property type="entry name" value="ligD_pol"/>
    <property type="match status" value="1"/>
</dbReference>
<keyword evidence="9" id="KW-0227">DNA damage</keyword>
<dbReference type="InterPro" id="IPR012310">
    <property type="entry name" value="DNA_ligase_ATP-dep_cent"/>
</dbReference>
<comment type="caution">
    <text evidence="22">The sequence shown here is derived from an EMBL/GenBank/DDBJ whole genome shotgun (WGS) entry which is preliminary data.</text>
</comment>
<keyword evidence="13" id="KW-0239">DNA-directed DNA polymerase</keyword>
<reference evidence="22 23" key="1">
    <citation type="submission" date="2017-08" db="EMBL/GenBank/DDBJ databases">
        <title>Infants hospitalized years apart are colonized by the same room-sourced microbial strains.</title>
        <authorList>
            <person name="Brooks B."/>
            <person name="Olm M.R."/>
            <person name="Firek B.A."/>
            <person name="Baker R."/>
            <person name="Thomas B.C."/>
            <person name="Morowitz M.J."/>
            <person name="Banfield J.F."/>
        </authorList>
    </citation>
    <scope>NUCLEOTIDE SEQUENCE [LARGE SCALE GENOMIC DNA]</scope>
    <source>
        <strain evidence="22">S2_003_000_R2_14</strain>
    </source>
</reference>
<dbReference type="Pfam" id="PF21686">
    <property type="entry name" value="LigD_Prim-Pol"/>
    <property type="match status" value="1"/>
</dbReference>
<dbReference type="Proteomes" id="UP000249061">
    <property type="component" value="Unassembled WGS sequence"/>
</dbReference>
<keyword evidence="12" id="KW-0067">ATP-binding</keyword>
<evidence type="ECO:0000256" key="14">
    <source>
        <dbReference type="ARBA" id="ARBA00023125"/>
    </source>
</evidence>
<dbReference type="PROSITE" id="PS50160">
    <property type="entry name" value="DNA_LIGASE_A3"/>
    <property type="match status" value="1"/>
</dbReference>
<evidence type="ECO:0000256" key="8">
    <source>
        <dbReference type="ARBA" id="ARBA00022741"/>
    </source>
</evidence>
<dbReference type="Pfam" id="PF04679">
    <property type="entry name" value="DNA_ligase_A_C"/>
    <property type="match status" value="1"/>
</dbReference>
<dbReference type="GO" id="GO:0006281">
    <property type="term" value="P:DNA repair"/>
    <property type="evidence" value="ECO:0007669"/>
    <property type="project" value="UniProtKB-KW"/>
</dbReference>
<evidence type="ECO:0000256" key="4">
    <source>
        <dbReference type="ARBA" id="ARBA00022679"/>
    </source>
</evidence>
<evidence type="ECO:0000256" key="16">
    <source>
        <dbReference type="ARBA" id="ARBA00023204"/>
    </source>
</evidence>
<keyword evidence="10" id="KW-0378">Hydrolase</keyword>
<keyword evidence="15" id="KW-0233">DNA recombination</keyword>
<keyword evidence="8" id="KW-0547">Nucleotide-binding</keyword>
<dbReference type="GO" id="GO:0004527">
    <property type="term" value="F:exonuclease activity"/>
    <property type="evidence" value="ECO:0007669"/>
    <property type="project" value="UniProtKB-KW"/>
</dbReference>
<dbReference type="Gene3D" id="3.30.470.30">
    <property type="entry name" value="DNA ligase/mRNA capping enzyme"/>
    <property type="match status" value="1"/>
</dbReference>
<keyword evidence="14" id="KW-0238">DNA-binding</keyword>
<dbReference type="GO" id="GO:0005524">
    <property type="term" value="F:ATP binding"/>
    <property type="evidence" value="ECO:0007669"/>
    <property type="project" value="UniProtKB-KW"/>
</dbReference>
<dbReference type="Gene3D" id="3.90.920.10">
    <property type="entry name" value="DNA primase, PRIM domain"/>
    <property type="match status" value="1"/>
</dbReference>
<dbReference type="InterPro" id="IPR012340">
    <property type="entry name" value="NA-bd_OB-fold"/>
</dbReference>
<dbReference type="CDD" id="cd07906">
    <property type="entry name" value="Adenylation_DNA_ligase_LigD_LigC"/>
    <property type="match status" value="1"/>
</dbReference>
<dbReference type="GO" id="GO:0046872">
    <property type="term" value="F:metal ion binding"/>
    <property type="evidence" value="ECO:0007669"/>
    <property type="project" value="UniProtKB-KW"/>
</dbReference>
<dbReference type="GO" id="GO:0003887">
    <property type="term" value="F:DNA-directed DNA polymerase activity"/>
    <property type="evidence" value="ECO:0007669"/>
    <property type="project" value="UniProtKB-KW"/>
</dbReference>
<evidence type="ECO:0000256" key="1">
    <source>
        <dbReference type="ARBA" id="ARBA00001936"/>
    </source>
</evidence>
<evidence type="ECO:0000256" key="12">
    <source>
        <dbReference type="ARBA" id="ARBA00022840"/>
    </source>
</evidence>
<evidence type="ECO:0000256" key="20">
    <source>
        <dbReference type="ARBA" id="ARBA00034003"/>
    </source>
</evidence>
<keyword evidence="5" id="KW-0548">Nucleotidyltransferase</keyword>
<keyword evidence="7" id="KW-0479">Metal-binding</keyword>
<sequence>MNADDIQLQLAEPIQKAFTRDGWAFELKFDGFRLLAERIAGKVRLILRRGTEATRQFPEITEAIAALPGGDFVLDGELVIQDAVGRPIFQKLLQRGRLTGAKEIDNNRRANPAVFFAFDLLMDEGRDLRKKPLRERKARLFERFPKTERILPVEHVEREGEALLEAVKAKDLEGIVAKDLSAPYKAGRHNTWLKLALQHGGDFAVVGYADDFNALVLACWDGHRYVYAGKVGAGITPKISAALRPLLEATTVPKPAFVGGQPDGNDMKWVTPELAIEIRYKNWPEGHAVREPVFIRIRDDKHCTECQAPTRGVVPAPVEAAPHVKISNADKVLFPDDGITKGELVEYYRRVSKWLLPYLRDRPLMLTRYPDGIRGKNFFQKAAPLKSPDFVRTVRMRNEEEKRDIDQIVCDDERTLEWCANLATMPLHLRAGRVGQLDRADWCVIDFDPKGHDFEDVIVLANALHERCERAGLPTYAKTSGSSGLHVMIPLAGQLDEDGARQLGEVLAALLVHDFPRIATTERVMKKRESKIYVDAYQNGPGRLIAAPFCVRALPTAPVSMPLLWEEVKPGLTPRQFTIKNAIARLEKLGDPMAALMTEKISIEAALGRLTSG</sequence>
<evidence type="ECO:0000256" key="6">
    <source>
        <dbReference type="ARBA" id="ARBA00022722"/>
    </source>
</evidence>
<keyword evidence="4" id="KW-0808">Transferase</keyword>